<gene>
    <name evidence="1" type="ORF">PLEPLA_LOCUS37886</name>
</gene>
<dbReference type="EMBL" id="CADEAL010004045">
    <property type="protein sequence ID" value="CAB1450197.1"/>
    <property type="molecule type" value="Genomic_DNA"/>
</dbReference>
<organism evidence="1 2">
    <name type="scientific">Pleuronectes platessa</name>
    <name type="common">European plaice</name>
    <dbReference type="NCBI Taxonomy" id="8262"/>
    <lineage>
        <taxon>Eukaryota</taxon>
        <taxon>Metazoa</taxon>
        <taxon>Chordata</taxon>
        <taxon>Craniata</taxon>
        <taxon>Vertebrata</taxon>
        <taxon>Euteleostomi</taxon>
        <taxon>Actinopterygii</taxon>
        <taxon>Neopterygii</taxon>
        <taxon>Teleostei</taxon>
        <taxon>Neoteleostei</taxon>
        <taxon>Acanthomorphata</taxon>
        <taxon>Carangaria</taxon>
        <taxon>Pleuronectiformes</taxon>
        <taxon>Pleuronectoidei</taxon>
        <taxon>Pleuronectidae</taxon>
        <taxon>Pleuronectes</taxon>
    </lineage>
</organism>
<evidence type="ECO:0000313" key="2">
    <source>
        <dbReference type="Proteomes" id="UP001153269"/>
    </source>
</evidence>
<reference evidence="1" key="1">
    <citation type="submission" date="2020-03" db="EMBL/GenBank/DDBJ databases">
        <authorList>
            <person name="Weist P."/>
        </authorList>
    </citation>
    <scope>NUCLEOTIDE SEQUENCE</scope>
</reference>
<comment type="caution">
    <text evidence="1">The sequence shown here is derived from an EMBL/GenBank/DDBJ whole genome shotgun (WGS) entry which is preliminary data.</text>
</comment>
<dbReference type="AlphaFoldDB" id="A0A9N7Z560"/>
<accession>A0A9N7Z560</accession>
<sequence length="130" mass="14220">MATVPCCTLGSRGTELMSIRVKVIFSFLTKSTCGCINLWLGTNPTHRCPNIGIKHECEKKAFDTHNIPTWSFYDRCLAGRPISSTVDATRVIFALNSVRSAPPLVPAAEETLQSNPCVLSGRRTHSQATL</sequence>
<evidence type="ECO:0000313" key="1">
    <source>
        <dbReference type="EMBL" id="CAB1450197.1"/>
    </source>
</evidence>
<name>A0A9N7Z560_PLEPL</name>
<keyword evidence="2" id="KW-1185">Reference proteome</keyword>
<dbReference type="Proteomes" id="UP001153269">
    <property type="component" value="Unassembled WGS sequence"/>
</dbReference>
<proteinExistence type="predicted"/>
<protein>
    <submittedName>
        <fullName evidence="1">Uncharacterized protein</fullName>
    </submittedName>
</protein>